<dbReference type="PANTHER" id="PTHR33405:SF17">
    <property type="entry name" value="PROTEIN FLC EXPRESSOR"/>
    <property type="match status" value="1"/>
</dbReference>
<dbReference type="Proteomes" id="UP000631114">
    <property type="component" value="Unassembled WGS sequence"/>
</dbReference>
<evidence type="ECO:0000256" key="5">
    <source>
        <dbReference type="ARBA" id="ARBA00023089"/>
    </source>
</evidence>
<dbReference type="AlphaFoldDB" id="A0A835LIC6"/>
<keyword evidence="8" id="KW-1185">Reference proteome</keyword>
<gene>
    <name evidence="7" type="ORF">IFM89_012892</name>
</gene>
<evidence type="ECO:0000313" key="8">
    <source>
        <dbReference type="Proteomes" id="UP000631114"/>
    </source>
</evidence>
<keyword evidence="2" id="KW-0217">Developmental protein</keyword>
<evidence type="ECO:0000256" key="4">
    <source>
        <dbReference type="ARBA" id="ARBA00023054"/>
    </source>
</evidence>
<organism evidence="7 8">
    <name type="scientific">Coptis chinensis</name>
    <dbReference type="NCBI Taxonomy" id="261450"/>
    <lineage>
        <taxon>Eukaryota</taxon>
        <taxon>Viridiplantae</taxon>
        <taxon>Streptophyta</taxon>
        <taxon>Embryophyta</taxon>
        <taxon>Tracheophyta</taxon>
        <taxon>Spermatophyta</taxon>
        <taxon>Magnoliopsida</taxon>
        <taxon>Ranunculales</taxon>
        <taxon>Ranunculaceae</taxon>
        <taxon>Coptidoideae</taxon>
        <taxon>Coptis</taxon>
    </lineage>
</organism>
<keyword evidence="5" id="KW-0287">Flowering</keyword>
<dbReference type="GO" id="GO:0009908">
    <property type="term" value="P:flower development"/>
    <property type="evidence" value="ECO:0007669"/>
    <property type="project" value="UniProtKB-KW"/>
</dbReference>
<accession>A0A835LIC6</accession>
<comment type="similarity">
    <text evidence="1">Belongs to the FLX family.</text>
</comment>
<feature type="coiled-coil region" evidence="6">
    <location>
        <begin position="159"/>
        <end position="203"/>
    </location>
</feature>
<reference evidence="7 8" key="1">
    <citation type="submission" date="2020-10" db="EMBL/GenBank/DDBJ databases">
        <title>The Coptis chinensis genome and diversification of protoberbering-type alkaloids.</title>
        <authorList>
            <person name="Wang B."/>
            <person name="Shu S."/>
            <person name="Song C."/>
            <person name="Liu Y."/>
        </authorList>
    </citation>
    <scope>NUCLEOTIDE SEQUENCE [LARGE SCALE GENOMIC DNA]</scope>
    <source>
        <strain evidence="7">HL-2020</strain>
        <tissue evidence="7">Leaf</tissue>
    </source>
</reference>
<proteinExistence type="inferred from homology"/>
<name>A0A835LIC6_9MAGN</name>
<dbReference type="GO" id="GO:0030154">
    <property type="term" value="P:cell differentiation"/>
    <property type="evidence" value="ECO:0007669"/>
    <property type="project" value="UniProtKB-KW"/>
</dbReference>
<evidence type="ECO:0000256" key="1">
    <source>
        <dbReference type="ARBA" id="ARBA00005405"/>
    </source>
</evidence>
<dbReference type="OrthoDB" id="1928946at2759"/>
<keyword evidence="3" id="KW-0221">Differentiation</keyword>
<comment type="caution">
    <text evidence="7">The sequence shown here is derived from an EMBL/GenBank/DDBJ whole genome shotgun (WGS) entry which is preliminary data.</text>
</comment>
<evidence type="ECO:0000256" key="2">
    <source>
        <dbReference type="ARBA" id="ARBA00022473"/>
    </source>
</evidence>
<evidence type="ECO:0000313" key="7">
    <source>
        <dbReference type="EMBL" id="KAF9596693.1"/>
    </source>
</evidence>
<protein>
    <submittedName>
        <fullName evidence="7">Uncharacterized protein</fullName>
    </submittedName>
</protein>
<evidence type="ECO:0000256" key="6">
    <source>
        <dbReference type="SAM" id="Coils"/>
    </source>
</evidence>
<dbReference type="InterPro" id="IPR040353">
    <property type="entry name" value="FLX/FLX-like"/>
</dbReference>
<dbReference type="PANTHER" id="PTHR33405">
    <property type="entry name" value="PROTEIN FLX-LIKE 2"/>
    <property type="match status" value="1"/>
</dbReference>
<evidence type="ECO:0000256" key="3">
    <source>
        <dbReference type="ARBA" id="ARBA00022782"/>
    </source>
</evidence>
<dbReference type="EMBL" id="JADFTS010000007">
    <property type="protein sequence ID" value="KAF9596693.1"/>
    <property type="molecule type" value="Genomic_DNA"/>
</dbReference>
<sequence length="309" mass="35454">MDGRNRFHQQQRVPVHPAAALMEQRIIAQHREIQSLLLDNQRLAATHVALKQELSASTHELRHISAAATKLKAERDAQVRDVFERSLKMESEARMVVGVNEELIRVRGDMQKLNAERMELSSDLGAVRADLARLRADVHKLPLVKAEVEDLRRQIEIGRAAIELENKTREENLEQEEEMEKNMVIMARELKKLRAELANAKKKPWFRAVLMVMNMGLQQSHMPRMTERVCIDEFQNNSHELNQPLNFNKSRPHDTKLNCADGTQWQPKGDPNCMSTVKADQGLVVKGMAIEVQPKARPDHVSARENTYF</sequence>
<keyword evidence="4 6" id="KW-0175">Coiled coil</keyword>